<dbReference type="Pfam" id="PF01243">
    <property type="entry name" value="PNPOx_N"/>
    <property type="match status" value="1"/>
</dbReference>
<dbReference type="InterPro" id="IPR012349">
    <property type="entry name" value="Split_barrel_FMN-bd"/>
</dbReference>
<dbReference type="InterPro" id="IPR011576">
    <property type="entry name" value="Pyridox_Oxase_N"/>
</dbReference>
<dbReference type="EMBL" id="BQOL01000001">
    <property type="protein sequence ID" value="GKI17536.1"/>
    <property type="molecule type" value="Genomic_DNA"/>
</dbReference>
<comment type="caution">
    <text evidence="3">The sequence shown here is derived from an EMBL/GenBank/DDBJ whole genome shotgun (WGS) entry which is preliminary data.</text>
</comment>
<accession>A0AA37KSQ1</accession>
<feature type="domain" description="Pyridoxamine 5'-phosphate oxidase N-terminal" evidence="2">
    <location>
        <begin position="112"/>
        <end position="209"/>
    </location>
</feature>
<dbReference type="SUPFAM" id="SSF50475">
    <property type="entry name" value="FMN-binding split barrel"/>
    <property type="match status" value="1"/>
</dbReference>
<protein>
    <recommendedName>
        <fullName evidence="2">Pyridoxamine 5'-phosphate oxidase N-terminal domain-containing protein</fullName>
    </recommendedName>
</protein>
<dbReference type="Proteomes" id="UP001055105">
    <property type="component" value="Unassembled WGS sequence"/>
</dbReference>
<sequence length="250" mass="26830">MQPAVATKAAERRDTEKPGTEHKAQEMKTEEAPAEKGSVPAAESNSPATKGHAAAAEGSAPTTKGNTPAAEENAAVAEGSVSAAERNTPVAETPGSAESGTAKTSGCGEAIHERFVRFLRRHHVLTLATVAEGVPYCSNAFYCYDKERNLLVFTSDPATRHAQEMERNPRVAASVVLETKIVGRVQGLQLCGTAARADETARRAYLKRFPYAALAELTLWAIRPDYMKLTDNTLGFGKKLIWNDKLESSS</sequence>
<name>A0AA37KSQ1_9BACT</name>
<gene>
    <name evidence="3" type="ORF">CE91St16_04440</name>
</gene>
<dbReference type="Gene3D" id="2.30.110.10">
    <property type="entry name" value="Electron Transport, Fmn-binding Protein, Chain A"/>
    <property type="match status" value="1"/>
</dbReference>
<feature type="compositionally biased region" description="Basic and acidic residues" evidence="1">
    <location>
        <begin position="9"/>
        <end position="34"/>
    </location>
</feature>
<evidence type="ECO:0000259" key="2">
    <source>
        <dbReference type="Pfam" id="PF01243"/>
    </source>
</evidence>
<evidence type="ECO:0000313" key="4">
    <source>
        <dbReference type="Proteomes" id="UP001055105"/>
    </source>
</evidence>
<proteinExistence type="predicted"/>
<dbReference type="AlphaFoldDB" id="A0AA37KSQ1"/>
<evidence type="ECO:0000313" key="3">
    <source>
        <dbReference type="EMBL" id="GKI17536.1"/>
    </source>
</evidence>
<reference evidence="3" key="1">
    <citation type="submission" date="2022-01" db="EMBL/GenBank/DDBJ databases">
        <title>Novel bile acid biosynthetic pathways are enriched in the microbiome of centenarians.</title>
        <authorList>
            <person name="Sato Y."/>
            <person name="Atarashi K."/>
            <person name="Plichta R.D."/>
            <person name="Arai Y."/>
            <person name="Sasajima S."/>
            <person name="Kearney M.S."/>
            <person name="Suda W."/>
            <person name="Takeshita K."/>
            <person name="Sasaki T."/>
            <person name="Okamoto S."/>
            <person name="Skelly N.A."/>
            <person name="Okamura Y."/>
            <person name="Vlamakis H."/>
            <person name="Li Y."/>
            <person name="Tanoue T."/>
            <person name="Takei H."/>
            <person name="Nittono H."/>
            <person name="Narushima S."/>
            <person name="Irie J."/>
            <person name="Itoh H."/>
            <person name="Moriya K."/>
            <person name="Sugiura Y."/>
            <person name="Suematsu M."/>
            <person name="Moritoki N."/>
            <person name="Shibata S."/>
            <person name="Littman R.D."/>
            <person name="Fischbach A.M."/>
            <person name="Uwamino Y."/>
            <person name="Inoue T."/>
            <person name="Honda A."/>
            <person name="Hattori M."/>
            <person name="Murai T."/>
            <person name="Xavier J.R."/>
            <person name="Hirose N."/>
            <person name="Honda K."/>
        </authorList>
    </citation>
    <scope>NUCLEOTIDE SEQUENCE</scope>
    <source>
        <strain evidence="3">CE91-St16</strain>
    </source>
</reference>
<feature type="compositionally biased region" description="Low complexity" evidence="1">
    <location>
        <begin position="69"/>
        <end position="85"/>
    </location>
</feature>
<evidence type="ECO:0000256" key="1">
    <source>
        <dbReference type="SAM" id="MobiDB-lite"/>
    </source>
</evidence>
<organism evidence="3 4">
    <name type="scientific">Alistipes finegoldii</name>
    <dbReference type="NCBI Taxonomy" id="214856"/>
    <lineage>
        <taxon>Bacteria</taxon>
        <taxon>Pseudomonadati</taxon>
        <taxon>Bacteroidota</taxon>
        <taxon>Bacteroidia</taxon>
        <taxon>Bacteroidales</taxon>
        <taxon>Rikenellaceae</taxon>
        <taxon>Alistipes</taxon>
    </lineage>
</organism>
<feature type="region of interest" description="Disordered" evidence="1">
    <location>
        <begin position="1"/>
        <end position="105"/>
    </location>
</feature>